<dbReference type="InterPro" id="IPR013655">
    <property type="entry name" value="PAS_fold_3"/>
</dbReference>
<dbReference type="RefSeq" id="WP_151004127.1">
    <property type="nucleotide sequence ID" value="NZ_BPQY01000016.1"/>
</dbReference>
<dbReference type="OrthoDB" id="7989162at2"/>
<dbReference type="AlphaFoldDB" id="A0A6L3SQS3"/>
<name>A0A6L3SQS3_9HYPH</name>
<dbReference type="SUPFAM" id="SSF55785">
    <property type="entry name" value="PYP-like sensor domain (PAS domain)"/>
    <property type="match status" value="1"/>
</dbReference>
<keyword evidence="3" id="KW-1185">Reference proteome</keyword>
<dbReference type="Gene3D" id="2.10.70.100">
    <property type="match status" value="1"/>
</dbReference>
<organism evidence="2 3">
    <name type="scientific">Methylobacterium soli</name>
    <dbReference type="NCBI Taxonomy" id="553447"/>
    <lineage>
        <taxon>Bacteria</taxon>
        <taxon>Pseudomonadati</taxon>
        <taxon>Pseudomonadota</taxon>
        <taxon>Alphaproteobacteria</taxon>
        <taxon>Hyphomicrobiales</taxon>
        <taxon>Methylobacteriaceae</taxon>
        <taxon>Methylobacterium</taxon>
    </lineage>
</organism>
<reference evidence="2 3" key="1">
    <citation type="submission" date="2019-09" db="EMBL/GenBank/DDBJ databases">
        <title>YIM 48816 draft genome.</title>
        <authorList>
            <person name="Jiang L."/>
        </authorList>
    </citation>
    <scope>NUCLEOTIDE SEQUENCE [LARGE SCALE GENOMIC DNA]</scope>
    <source>
        <strain evidence="2 3">YIM 48816</strain>
    </source>
</reference>
<evidence type="ECO:0000259" key="1">
    <source>
        <dbReference type="Pfam" id="PF08447"/>
    </source>
</evidence>
<comment type="caution">
    <text evidence="2">The sequence shown here is derived from an EMBL/GenBank/DDBJ whole genome shotgun (WGS) entry which is preliminary data.</text>
</comment>
<protein>
    <submittedName>
        <fullName evidence="2">PAS domain-containing protein</fullName>
    </submittedName>
</protein>
<evidence type="ECO:0000313" key="2">
    <source>
        <dbReference type="EMBL" id="KAB1073811.1"/>
    </source>
</evidence>
<dbReference type="Pfam" id="PF08447">
    <property type="entry name" value="PAS_3"/>
    <property type="match status" value="1"/>
</dbReference>
<sequence>MASSEPTDRDAGLSGSLRAALNASGVVGIWEWDIANSSAVFDEGAALLLTGDGDLAGQALDLDTDLVCVHPDDSSWLSDHIRHSSKAAGPFLCEYRVCHPSQGTRWLLSRGRVELGPSGHPARGYGILIDVTETRLDGDGYFATPEDPGAHPLERAADHCIAARRALDLVDNPALRNLIDVALWEIGRELARAESAQRRRAMN</sequence>
<dbReference type="Proteomes" id="UP000474159">
    <property type="component" value="Unassembled WGS sequence"/>
</dbReference>
<gene>
    <name evidence="2" type="ORF">F6X53_26830</name>
</gene>
<dbReference type="EMBL" id="VZZK01000041">
    <property type="protein sequence ID" value="KAB1073811.1"/>
    <property type="molecule type" value="Genomic_DNA"/>
</dbReference>
<dbReference type="Gene3D" id="3.30.450.20">
    <property type="entry name" value="PAS domain"/>
    <property type="match status" value="1"/>
</dbReference>
<dbReference type="InterPro" id="IPR035965">
    <property type="entry name" value="PAS-like_dom_sf"/>
</dbReference>
<feature type="domain" description="PAS fold-3" evidence="1">
    <location>
        <begin position="68"/>
        <end position="127"/>
    </location>
</feature>
<evidence type="ECO:0000313" key="3">
    <source>
        <dbReference type="Proteomes" id="UP000474159"/>
    </source>
</evidence>
<accession>A0A6L3SQS3</accession>
<proteinExistence type="predicted"/>